<organism evidence="3 4">
    <name type="scientific">Citrus x changshan-huyou</name>
    <dbReference type="NCBI Taxonomy" id="2935761"/>
    <lineage>
        <taxon>Eukaryota</taxon>
        <taxon>Viridiplantae</taxon>
        <taxon>Streptophyta</taxon>
        <taxon>Embryophyta</taxon>
        <taxon>Tracheophyta</taxon>
        <taxon>Spermatophyta</taxon>
        <taxon>Magnoliopsida</taxon>
        <taxon>eudicotyledons</taxon>
        <taxon>Gunneridae</taxon>
        <taxon>Pentapetalae</taxon>
        <taxon>rosids</taxon>
        <taxon>malvids</taxon>
        <taxon>Sapindales</taxon>
        <taxon>Rutaceae</taxon>
        <taxon>Aurantioideae</taxon>
        <taxon>Citrus</taxon>
    </lineage>
</organism>
<dbReference type="PANTHER" id="PTHR15243">
    <property type="entry name" value="SERINE/THREONINE-PROTEIN KINASE 19"/>
    <property type="match status" value="1"/>
</dbReference>
<comment type="caution">
    <text evidence="3">The sequence shown here is derived from an EMBL/GenBank/DDBJ whole genome shotgun (WGS) entry which is preliminary data.</text>
</comment>
<dbReference type="AlphaFoldDB" id="A0AAP0M9X9"/>
<evidence type="ECO:0000256" key="2">
    <source>
        <dbReference type="SAM" id="MobiDB-lite"/>
    </source>
</evidence>
<feature type="region of interest" description="Disordered" evidence="2">
    <location>
        <begin position="1"/>
        <end position="28"/>
    </location>
</feature>
<evidence type="ECO:0008006" key="5">
    <source>
        <dbReference type="Google" id="ProtNLM"/>
    </source>
</evidence>
<dbReference type="PANTHER" id="PTHR15243:SF0">
    <property type="entry name" value="SERINE_THREONINE-PROTEIN KINASE 19"/>
    <property type="match status" value="1"/>
</dbReference>
<name>A0AAP0M9X9_9ROSI</name>
<dbReference type="InterPro" id="IPR018865">
    <property type="entry name" value="STK19-like"/>
</dbReference>
<reference evidence="3 4" key="1">
    <citation type="submission" date="2024-05" db="EMBL/GenBank/DDBJ databases">
        <title>Haplotype-resolved chromosome-level genome assembly of Huyou (Citrus changshanensis).</title>
        <authorList>
            <person name="Miao C."/>
            <person name="Chen W."/>
            <person name="Wu Y."/>
            <person name="Wang L."/>
            <person name="Zhao S."/>
            <person name="Grierson D."/>
            <person name="Xu C."/>
            <person name="Chen K."/>
        </authorList>
    </citation>
    <scope>NUCLEOTIDE SEQUENCE [LARGE SCALE GENOMIC DNA]</scope>
    <source>
        <strain evidence="3">01-14</strain>
        <tissue evidence="3">Leaf</tissue>
    </source>
</reference>
<keyword evidence="4" id="KW-1185">Reference proteome</keyword>
<dbReference type="Proteomes" id="UP001428341">
    <property type="component" value="Unassembled WGS sequence"/>
</dbReference>
<sequence length="290" mass="33467">MNKDTNSDSSKPKKRRRDEEIEAESSSSDRTLSLEENLTFSDTLVALRIMRAQFPHIDKVSIRPFILQSQLYSSVNDRTQVDRELESLRRERVLRVFKLNTGQDDHAIMFLDDYLNQIECVVKRMEEKKQVNLEVFEWFQTHVLDSKLEPSVGHEELVSGSDVILLVLLVHFSDLLICSLLSIGGKVKDEHISLLINAGILTRQLIDPDMYWFAIPNIGSVLKGLSQGRKEILSFLNRRKYKEMMLALLEKKHLRFSPLDMRFHLRDLIGSGHLKTIHTPTGLVVQISKD</sequence>
<proteinExistence type="inferred from homology"/>
<dbReference type="Pfam" id="PF10494">
    <property type="entry name" value="Stk19"/>
    <property type="match status" value="1"/>
</dbReference>
<dbReference type="EMBL" id="JBCGBO010000005">
    <property type="protein sequence ID" value="KAK9201489.1"/>
    <property type="molecule type" value="Genomic_DNA"/>
</dbReference>
<evidence type="ECO:0000313" key="4">
    <source>
        <dbReference type="Proteomes" id="UP001428341"/>
    </source>
</evidence>
<gene>
    <name evidence="3" type="ORF">WN944_016692</name>
</gene>
<accession>A0AAP0M9X9</accession>
<evidence type="ECO:0000256" key="1">
    <source>
        <dbReference type="ARBA" id="ARBA00093458"/>
    </source>
</evidence>
<evidence type="ECO:0000313" key="3">
    <source>
        <dbReference type="EMBL" id="KAK9201489.1"/>
    </source>
</evidence>
<comment type="similarity">
    <text evidence="1">Belongs to the STK19 family.</text>
</comment>
<protein>
    <recommendedName>
        <fullName evidence="5">Serine/threonine-protein kinase 19</fullName>
    </recommendedName>
</protein>